<proteinExistence type="predicted"/>
<evidence type="ECO:0000313" key="2">
    <source>
        <dbReference type="Proteomes" id="UP001050975"/>
    </source>
</evidence>
<dbReference type="EMBL" id="BLAY01000491">
    <property type="protein sequence ID" value="GET44651.1"/>
    <property type="molecule type" value="Genomic_DNA"/>
</dbReference>
<dbReference type="AlphaFoldDB" id="A0AAV3XTJ9"/>
<sequence>MQPLYGVIWWPPKPYPKPLPQPQPCPEPIEPIYQALYGVVIEPIEPYPPAQAEYGVVIIDPNQY</sequence>
<organism evidence="1 2">
    <name type="scientific">Microseira wollei NIES-4236</name>
    <dbReference type="NCBI Taxonomy" id="2530354"/>
    <lineage>
        <taxon>Bacteria</taxon>
        <taxon>Bacillati</taxon>
        <taxon>Cyanobacteriota</taxon>
        <taxon>Cyanophyceae</taxon>
        <taxon>Oscillatoriophycideae</taxon>
        <taxon>Aerosakkonematales</taxon>
        <taxon>Aerosakkonemataceae</taxon>
        <taxon>Microseira</taxon>
    </lineage>
</organism>
<protein>
    <submittedName>
        <fullName evidence="1">Uncharacterized protein</fullName>
    </submittedName>
</protein>
<dbReference type="Proteomes" id="UP001050975">
    <property type="component" value="Unassembled WGS sequence"/>
</dbReference>
<accession>A0AAV3XTJ9</accession>
<name>A0AAV3XTJ9_9CYAN</name>
<keyword evidence="2" id="KW-1185">Reference proteome</keyword>
<comment type="caution">
    <text evidence="1">The sequence shown here is derived from an EMBL/GenBank/DDBJ whole genome shotgun (WGS) entry which is preliminary data.</text>
</comment>
<gene>
    <name evidence="1" type="ORF">MiSe_94820</name>
</gene>
<reference evidence="1" key="1">
    <citation type="submission" date="2019-10" db="EMBL/GenBank/DDBJ databases">
        <title>Draft genome sequece of Microseira wollei NIES-4236.</title>
        <authorList>
            <person name="Yamaguchi H."/>
            <person name="Suzuki S."/>
            <person name="Kawachi M."/>
        </authorList>
    </citation>
    <scope>NUCLEOTIDE SEQUENCE</scope>
    <source>
        <strain evidence="1">NIES-4236</strain>
    </source>
</reference>
<evidence type="ECO:0000313" key="1">
    <source>
        <dbReference type="EMBL" id="GET44651.1"/>
    </source>
</evidence>